<dbReference type="PANTHER" id="PTHR21485">
    <property type="entry name" value="HAD SUPERFAMILY MEMBERS CMAS AND KDSC"/>
    <property type="match status" value="1"/>
</dbReference>
<dbReference type="PANTHER" id="PTHR21485:SF6">
    <property type="entry name" value="N-ACYLNEURAMINATE CYTIDYLYLTRANSFERASE-RELATED"/>
    <property type="match status" value="1"/>
</dbReference>
<dbReference type="CDD" id="cd02513">
    <property type="entry name" value="CMP-NeuAc_Synthase"/>
    <property type="match status" value="1"/>
</dbReference>
<organism evidence="1 2">
    <name type="scientific">Nitrosospira multiformis (strain ATCC 25196 / NCIMB 11849 / C 71)</name>
    <dbReference type="NCBI Taxonomy" id="323848"/>
    <lineage>
        <taxon>Bacteria</taxon>
        <taxon>Pseudomonadati</taxon>
        <taxon>Pseudomonadota</taxon>
        <taxon>Betaproteobacteria</taxon>
        <taxon>Nitrosomonadales</taxon>
        <taxon>Nitrosomonadaceae</taxon>
        <taxon>Nitrosospira</taxon>
    </lineage>
</organism>
<dbReference type="AlphaFoldDB" id="A0A1H5RQ41"/>
<dbReference type="SUPFAM" id="SSF53448">
    <property type="entry name" value="Nucleotide-diphospho-sugar transferases"/>
    <property type="match status" value="1"/>
</dbReference>
<dbReference type="Gene3D" id="3.90.550.10">
    <property type="entry name" value="Spore Coat Polysaccharide Biosynthesis Protein SpsA, Chain A"/>
    <property type="match status" value="1"/>
</dbReference>
<dbReference type="EMBL" id="FNVK01000001">
    <property type="protein sequence ID" value="SEF40483.1"/>
    <property type="molecule type" value="Genomic_DNA"/>
</dbReference>
<gene>
    <name evidence="1" type="ORF">SAMN05216403_101134</name>
</gene>
<keyword evidence="1" id="KW-0808">Transferase</keyword>
<dbReference type="GO" id="GO:0008781">
    <property type="term" value="F:N-acylneuraminate cytidylyltransferase activity"/>
    <property type="evidence" value="ECO:0007669"/>
    <property type="project" value="TreeGrafter"/>
</dbReference>
<protein>
    <submittedName>
        <fullName evidence="1">N-acylneuraminate cytidylyltransferase</fullName>
    </submittedName>
</protein>
<dbReference type="InterPro" id="IPR003329">
    <property type="entry name" value="Cytidylyl_trans"/>
</dbReference>
<proteinExistence type="predicted"/>
<dbReference type="InterPro" id="IPR050793">
    <property type="entry name" value="CMP-NeuNAc_synthase"/>
</dbReference>
<accession>A0A1H5RQ41</accession>
<dbReference type="InterPro" id="IPR029044">
    <property type="entry name" value="Nucleotide-diphossugar_trans"/>
</dbReference>
<evidence type="ECO:0000313" key="2">
    <source>
        <dbReference type="Proteomes" id="UP000236751"/>
    </source>
</evidence>
<name>A0A1H5RQ41_NITMU</name>
<dbReference type="Proteomes" id="UP000236751">
    <property type="component" value="Unassembled WGS sequence"/>
</dbReference>
<keyword evidence="1" id="KW-0548">Nucleotidyltransferase</keyword>
<reference evidence="1 2" key="1">
    <citation type="submission" date="2016-10" db="EMBL/GenBank/DDBJ databases">
        <authorList>
            <person name="de Groot N.N."/>
        </authorList>
    </citation>
    <scope>NUCLEOTIDE SEQUENCE [LARGE SCALE GENOMIC DNA]</scope>
    <source>
        <strain evidence="1 2">Nl13</strain>
    </source>
</reference>
<dbReference type="Pfam" id="PF02348">
    <property type="entry name" value="CTP_transf_3"/>
    <property type="match status" value="1"/>
</dbReference>
<sequence length="303" mass="34478">MKQRRLLAACGLEGNRLQKDLVGPYFAALLINRNRTTIDLQNRQFCPHSANFLLRFFKSDRDCWPMLIYSLIPARGGSKAVPHKNIRPLRGKPLIAHSIEVSLKCPSIRRTFVSTDSEAIAGLARNAGAEVPFLRPAEFAQDDTRDLPVFRHFLEWLEQNRVPLPDAIFQFRPTSPLRSVSKIEEAVELLEKNPEADSVRGVTEPGQNPYKMWTIGADGFMRALLNVPGIPEPFNEPRQSLPKVYWQIGYLDLIRTRTILEKNSLTGTHILPLKIDSRDSIDIDDEFSFQLAEFLMERQGSVI</sequence>
<evidence type="ECO:0000313" key="1">
    <source>
        <dbReference type="EMBL" id="SEF40483.1"/>
    </source>
</evidence>